<organism evidence="2 3">
    <name type="scientific">Caenorhabditis auriculariae</name>
    <dbReference type="NCBI Taxonomy" id="2777116"/>
    <lineage>
        <taxon>Eukaryota</taxon>
        <taxon>Metazoa</taxon>
        <taxon>Ecdysozoa</taxon>
        <taxon>Nematoda</taxon>
        <taxon>Chromadorea</taxon>
        <taxon>Rhabditida</taxon>
        <taxon>Rhabditina</taxon>
        <taxon>Rhabditomorpha</taxon>
        <taxon>Rhabditoidea</taxon>
        <taxon>Rhabditidae</taxon>
        <taxon>Peloderinae</taxon>
        <taxon>Caenorhabditis</taxon>
    </lineage>
</organism>
<keyword evidence="1" id="KW-0472">Membrane</keyword>
<name>A0A8S1GPS7_9PELO</name>
<evidence type="ECO:0000313" key="2">
    <source>
        <dbReference type="EMBL" id="CAD6184951.1"/>
    </source>
</evidence>
<evidence type="ECO:0000256" key="1">
    <source>
        <dbReference type="SAM" id="Phobius"/>
    </source>
</evidence>
<proteinExistence type="predicted"/>
<sequence>MPSASSYKRFLSSTSAGDYKRRILEEQKLRADVLKIKRRTFLRKIRQFNKIGITLLLLMAMVLTISLLVNYLGKKTDYKKSQVKKSMELIPPLRNLKSIIASNSETCDELGRSLYIDEVDNEVIMPLLALCLSLYEPHRGSLDSKMRTIVYTNGQVSDMASPVDTVRKFDWFDMIRQYNYHMASSGPASAYHSSGGVRFKSVMQHLGSASDDVILLAQMLLENYLSMKAPVSKSLATAIDQNENLILNMVDLSASLELTLLQDGGVHKVAYLKDILWDYTRTMKFQTFSQDVNSLRERESANIKFPCDEGSWELIGAHKSGLPLVKTCGGQTSMIPSPSHFVMSTLMGRCTVRSQGDIENEYIYPGQRFKSILSIITDYSRKLVFRDDIQIRYSHPKPNTANMFIYSDMVRGFTAVHVSTIGSPFGSRFPIARNSAVMHNNLMRFHHSFRTRPFNNVLYPLMAVSKKTNFPFIVMVSPGGLVLTRALGRFFDLIETVASTEDVDARDFSHKPMFYGLPVDDGFQLIKRGFDLDTEKKMEPLKATHEEALETERISDELIMVKLRYEDDMLTTSAEKFID</sequence>
<dbReference type="AlphaFoldDB" id="A0A8S1GPS7"/>
<protein>
    <submittedName>
        <fullName evidence="2">Uncharacterized protein</fullName>
    </submittedName>
</protein>
<evidence type="ECO:0000313" key="3">
    <source>
        <dbReference type="Proteomes" id="UP000835052"/>
    </source>
</evidence>
<comment type="caution">
    <text evidence="2">The sequence shown here is derived from an EMBL/GenBank/DDBJ whole genome shotgun (WGS) entry which is preliminary data.</text>
</comment>
<keyword evidence="3" id="KW-1185">Reference proteome</keyword>
<keyword evidence="1" id="KW-0812">Transmembrane</keyword>
<dbReference type="Proteomes" id="UP000835052">
    <property type="component" value="Unassembled WGS sequence"/>
</dbReference>
<reference evidence="2" key="1">
    <citation type="submission" date="2020-10" db="EMBL/GenBank/DDBJ databases">
        <authorList>
            <person name="Kikuchi T."/>
        </authorList>
    </citation>
    <scope>NUCLEOTIDE SEQUENCE</scope>
    <source>
        <strain evidence="2">NKZ352</strain>
    </source>
</reference>
<accession>A0A8S1GPS7</accession>
<dbReference type="EMBL" id="CAJGYM010000001">
    <property type="protein sequence ID" value="CAD6184951.1"/>
    <property type="molecule type" value="Genomic_DNA"/>
</dbReference>
<keyword evidence="1" id="KW-1133">Transmembrane helix</keyword>
<feature type="transmembrane region" description="Helical" evidence="1">
    <location>
        <begin position="51"/>
        <end position="72"/>
    </location>
</feature>
<gene>
    <name evidence="2" type="ORF">CAUJ_LOCUS870</name>
</gene>